<sequence length="1221" mass="138816">MTIGKRQKEVRHLTDAGTGTLGERLFAANAVLHEAISPIDNKGRAQVLPDPLLIADLQLSTDEYHWTVDLLGEALQGIINYPQRFSKLFNDYPMVVLSALVGATLLDRGESYWDRLWNRLQVRESSVFYDIIRKQLVAELRKKKLATFDGASLIGGDHVGTIQLHAGIISRDVELIAQAIEELEVQGQTFKDSGVFAQFVSSSLSNNEPSLNSSVSLRRLALHLPERAQDIFARLYEIHGWYRSLDDKQDIDNFSGTHGLPEPAFSFLLKVLSGQQVSSQADTMIQPPSDFPDPRVEIDLETLEVFLVFPKVTREQRAGHDAPVWTVNTDESSRKVEPSEDWSSGGFDELRVNLAKPFANLSVIKPGGERLSLVENLGGQQPALFLNQAGRQLKNQHQLRNQKVLALAPSEMFIRATTVNNRSFAPQDLGSPYGWSKWVLKQMHLDHVSTLTMSHRGHRTTVDIKKFSGPVWSQDSTIPHLKGPDRLPVFDASPTVWIPRDSHTWTLHYAQLLPDGTTLPMDPYGVEDSLRRVHFPLFESVNDPWVGQFRVSILRDGRLLDQKVFNLAEGLKLKLDYEQPHEFGPFQIPMKTPQGSPTLRKVLIDFSSAPDSGLLHPTETQALRNPDENQPFTVASTEDPETYSLQVSVEPPKMTYRLPLRQEISVWSTGFKTFDFSEIAEGEDFQLRFPTAVHDVRITLAHAHSRKDVSKVHEISLSRTRSNTWSVPVTRLLMAMDSDAEFSIVASWNALTAEEWVERKFRERDQKRWRRTSADMREDPRKPSVVTLFQVTKNPLVRATTLEGNQLTVELGRESSLPLKTWAWQIHRPLDPPVHIPMNGRTGTVPPELVDEGPLIVETREEEFLTFWEPESPSAQAVIADQPSLLELRLDVTNDHRWLFYYQTAQELLPQEIQVVWEARDKMHYVLGRKESRSIPSLLAFDEATSSHLLRDPRVSLNELDRSPIPHERQFEAFIRSGLHTRSFETEETSGDIHPVPWIGLIQELNDLHAIAQSNSLTDATREERLESERYVKQVGGINLWKIFKGHDLDSSIIRGPLPREAELKIVRESGTELIREMLDVTGAGAPLISEESRLIAQLEWLDNRRDITANMHLWNLYAVTKDKEHLIDRLDDPELKLIARDLCSIAEEQRRSEKENWLYAPYISFVQSLLARMMAHEVIFPIQELKHLNHAWATLARRIPLLTGFDLVCAEATVLSASTR</sequence>
<name>A0A8I0HQQ7_9CORY</name>
<keyword evidence="2" id="KW-1185">Reference proteome</keyword>
<reference evidence="1 2" key="1">
    <citation type="submission" date="2020-08" db="EMBL/GenBank/DDBJ databases">
        <title>A Genomic Blueprint of the Chicken Gut Microbiome.</title>
        <authorList>
            <person name="Gilroy R."/>
            <person name="Ravi A."/>
            <person name="Getino M."/>
            <person name="Pursley I."/>
            <person name="Horton D.L."/>
            <person name="Alikhan N.-F."/>
            <person name="Baker D."/>
            <person name="Gharbi K."/>
            <person name="Hall N."/>
            <person name="Watson M."/>
            <person name="Adriaenssens E.M."/>
            <person name="Foster-Nyarko E."/>
            <person name="Jarju S."/>
            <person name="Secka A."/>
            <person name="Antonio M."/>
            <person name="Oren A."/>
            <person name="Chaudhuri R."/>
            <person name="La Ragione R.M."/>
            <person name="Hildebrand F."/>
            <person name="Pallen M.J."/>
        </authorList>
    </citation>
    <scope>NUCLEOTIDE SEQUENCE [LARGE SCALE GENOMIC DNA]</scope>
    <source>
        <strain evidence="1 2">Sa1YVA5</strain>
    </source>
</reference>
<comment type="caution">
    <text evidence="1">The sequence shown here is derived from an EMBL/GenBank/DDBJ whole genome shotgun (WGS) entry which is preliminary data.</text>
</comment>
<organism evidence="1 2">
    <name type="scientific">Corynebacterium gallinarum</name>
    <dbReference type="NCBI Taxonomy" id="2762214"/>
    <lineage>
        <taxon>Bacteria</taxon>
        <taxon>Bacillati</taxon>
        <taxon>Actinomycetota</taxon>
        <taxon>Actinomycetes</taxon>
        <taxon>Mycobacteriales</taxon>
        <taxon>Corynebacteriaceae</taxon>
        <taxon>Corynebacterium</taxon>
    </lineage>
</organism>
<dbReference type="EMBL" id="JACSPR010000013">
    <property type="protein sequence ID" value="MBD8031281.1"/>
    <property type="molecule type" value="Genomic_DNA"/>
</dbReference>
<dbReference type="Proteomes" id="UP000650224">
    <property type="component" value="Unassembled WGS sequence"/>
</dbReference>
<evidence type="ECO:0000313" key="1">
    <source>
        <dbReference type="EMBL" id="MBD8031281.1"/>
    </source>
</evidence>
<evidence type="ECO:0000313" key="2">
    <source>
        <dbReference type="Proteomes" id="UP000650224"/>
    </source>
</evidence>
<dbReference type="RefSeq" id="WP_191734514.1">
    <property type="nucleotide sequence ID" value="NZ_JACSPR010000013.1"/>
</dbReference>
<protein>
    <submittedName>
        <fullName evidence="1">Uncharacterized protein</fullName>
    </submittedName>
</protein>
<dbReference type="AlphaFoldDB" id="A0A8I0HQQ7"/>
<gene>
    <name evidence="1" type="ORF">H9627_13315</name>
</gene>
<proteinExistence type="predicted"/>
<accession>A0A8I0HQQ7</accession>